<evidence type="ECO:0000256" key="5">
    <source>
        <dbReference type="ARBA" id="ARBA00023136"/>
    </source>
</evidence>
<evidence type="ECO:0000313" key="9">
    <source>
        <dbReference type="Proteomes" id="UP000251576"/>
    </source>
</evidence>
<evidence type="ECO:0000256" key="3">
    <source>
        <dbReference type="ARBA" id="ARBA00022801"/>
    </source>
</evidence>
<feature type="coiled-coil region" evidence="6">
    <location>
        <begin position="453"/>
        <end position="480"/>
    </location>
</feature>
<keyword evidence="6" id="KW-0175">Coiled coil</keyword>
<keyword evidence="3" id="KW-0378">Hydrolase</keyword>
<accession>A0A330G6J4</accession>
<dbReference type="GO" id="GO:0016020">
    <property type="term" value="C:membrane"/>
    <property type="evidence" value="ECO:0007669"/>
    <property type="project" value="UniProtKB-SubCell"/>
</dbReference>
<keyword evidence="2" id="KW-0547">Nucleotide-binding</keyword>
<dbReference type="InterPro" id="IPR027417">
    <property type="entry name" value="P-loop_NTPase"/>
</dbReference>
<dbReference type="Gene3D" id="3.40.50.300">
    <property type="entry name" value="P-loop containing nucleotide triphosphate hydrolases"/>
    <property type="match status" value="1"/>
</dbReference>
<feature type="coiled-coil region" evidence="6">
    <location>
        <begin position="705"/>
        <end position="735"/>
    </location>
</feature>
<dbReference type="EMBL" id="QMDH01000092">
    <property type="protein sequence ID" value="RAZ61583.1"/>
    <property type="molecule type" value="Genomic_DNA"/>
</dbReference>
<dbReference type="PANTHER" id="PTHR10465:SF0">
    <property type="entry name" value="SARCALUMENIN"/>
    <property type="match status" value="1"/>
</dbReference>
<organism evidence="8 9">
    <name type="scientific">Enterobacter cloacae</name>
    <dbReference type="NCBI Taxonomy" id="550"/>
    <lineage>
        <taxon>Bacteria</taxon>
        <taxon>Pseudomonadati</taxon>
        <taxon>Pseudomonadota</taxon>
        <taxon>Gammaproteobacteria</taxon>
        <taxon>Enterobacterales</taxon>
        <taxon>Enterobacteriaceae</taxon>
        <taxon>Enterobacter</taxon>
        <taxon>Enterobacter cloacae complex</taxon>
    </lineage>
</organism>
<keyword evidence="4" id="KW-0342">GTP-binding</keyword>
<dbReference type="GO" id="GO:0003924">
    <property type="term" value="F:GTPase activity"/>
    <property type="evidence" value="ECO:0007669"/>
    <property type="project" value="InterPro"/>
</dbReference>
<dbReference type="PANTHER" id="PTHR10465">
    <property type="entry name" value="TRANSMEMBRANE GTPASE FZO1"/>
    <property type="match status" value="1"/>
</dbReference>
<dbReference type="Pfam" id="PF00350">
    <property type="entry name" value="Dynamin_N"/>
    <property type="match status" value="1"/>
</dbReference>
<evidence type="ECO:0000256" key="1">
    <source>
        <dbReference type="ARBA" id="ARBA00004370"/>
    </source>
</evidence>
<dbReference type="SUPFAM" id="SSF52540">
    <property type="entry name" value="P-loop containing nucleoside triphosphate hydrolases"/>
    <property type="match status" value="1"/>
</dbReference>
<dbReference type="AlphaFoldDB" id="A0A330G6J4"/>
<reference evidence="8 9" key="1">
    <citation type="submission" date="2018-06" db="EMBL/GenBank/DDBJ databases">
        <title>ACT-28, a chromosomally-encoded AmpC with carbapenemase activity from Enterobacter kobei.</title>
        <authorList>
            <person name="Jousset A.B."/>
            <person name="Oueslati S."/>
            <person name="Bernabeu S."/>
            <person name="Takissian J."/>
            <person name="Creton E."/>
            <person name="Vogel A."/>
            <person name="Cotellon G."/>
            <person name="Bonnin R.A."/>
            <person name="Dortet L."/>
            <person name="Naas T."/>
        </authorList>
    </citation>
    <scope>NUCLEOTIDE SEQUENCE [LARGE SCALE GENOMIC DNA]</scope>
    <source>
        <strain evidence="8 9">99B3</strain>
    </source>
</reference>
<evidence type="ECO:0000259" key="7">
    <source>
        <dbReference type="Pfam" id="PF00350"/>
    </source>
</evidence>
<evidence type="ECO:0000256" key="2">
    <source>
        <dbReference type="ARBA" id="ARBA00022741"/>
    </source>
</evidence>
<gene>
    <name evidence="8" type="ORF">DP202_26235</name>
</gene>
<dbReference type="GO" id="GO:0005525">
    <property type="term" value="F:GTP binding"/>
    <property type="evidence" value="ECO:0007669"/>
    <property type="project" value="UniProtKB-KW"/>
</dbReference>
<evidence type="ECO:0000313" key="8">
    <source>
        <dbReference type="EMBL" id="RAZ61583.1"/>
    </source>
</evidence>
<sequence length="752" mass="86326">MNSIYLEHNPFTVESIFLVNGVEPASGCKLSSYKEARLQLWVESLFVELQALLNGETQLDVEFKGVESDFMDVQEAAAVARGKGMEINLNWHPVRATEDRLDEINALMEEAKLNPQFNDYIVNNEQVRNDFREAFNNDFNVYVVATMSSGKSTLINAMLGQDLLPAANEATTATIAQIIDDKTTGNHFAARRFSSSGEEESLPEINAKTLKEWNQQPDTQEIELRGNIVAMQPRDHVRLVLTDTPGPNNSQDADHELKTMGFIKDSKRNPLILYVLNGTQLGTNDDKNLLSLVAETMQKGGKQSKDRFIFVVNKMDAFDPENGENVGAALERVKAYLESNGIQNPQVYPVSAHLTRLLRKHPDSLTRKERGDVNTLTDLFLEEPTMNFPEYMPLTSRVRRSLEDRGFTNVLKRSGLPAVEVMIDEYIDKYNVPTRLNRAYAALHRAIGLGMKETQLAEQLKNDEKELAMINDEINLLQERHKKGLDTEAYKEQVRREGKGLPQFIADKFTHEDQKFRRLLKELSNEISSQGEVDINRAKIELENAERKLTFACNDLISNFEIAFSDGQQHIKDELQKEYLKFIGEIFDGVRTLALPMLQGLKESMQDMSLNLSLNERDVKTKEERYNGREVSDSSWYNPFSWGRTRTVYDYRTVEYVDMNETWKEKRTIIESEFNDFRASALKKFESDKDKLVKNYLAFIEREFNEKFEALIGAMQEQLNNKEVREQTIAEAKEQQRWIIDFKAKLDNILAI</sequence>
<evidence type="ECO:0000256" key="6">
    <source>
        <dbReference type="SAM" id="Coils"/>
    </source>
</evidence>
<dbReference type="RefSeq" id="WP_112782056.1">
    <property type="nucleotide sequence ID" value="NZ_CABMNQ010000092.1"/>
</dbReference>
<proteinExistence type="predicted"/>
<dbReference type="InterPro" id="IPR027094">
    <property type="entry name" value="Mitofusin_fam"/>
</dbReference>
<keyword evidence="5" id="KW-0472">Membrane</keyword>
<dbReference type="GO" id="GO:0008053">
    <property type="term" value="P:mitochondrial fusion"/>
    <property type="evidence" value="ECO:0007669"/>
    <property type="project" value="TreeGrafter"/>
</dbReference>
<comment type="subcellular location">
    <subcellularLocation>
        <location evidence="1">Membrane</location>
    </subcellularLocation>
</comment>
<name>A0A330G6J4_ENTCL</name>
<feature type="domain" description="Dynamin N-terminal" evidence="7">
    <location>
        <begin position="141"/>
        <end position="314"/>
    </location>
</feature>
<evidence type="ECO:0000256" key="4">
    <source>
        <dbReference type="ARBA" id="ARBA00023134"/>
    </source>
</evidence>
<protein>
    <submittedName>
        <fullName evidence="8">50S ribosome-binding GTPase</fullName>
    </submittedName>
</protein>
<comment type="caution">
    <text evidence="8">The sequence shown here is derived from an EMBL/GenBank/DDBJ whole genome shotgun (WGS) entry which is preliminary data.</text>
</comment>
<dbReference type="Proteomes" id="UP000251576">
    <property type="component" value="Unassembled WGS sequence"/>
</dbReference>
<feature type="coiled-coil region" evidence="6">
    <location>
        <begin position="528"/>
        <end position="555"/>
    </location>
</feature>
<dbReference type="InterPro" id="IPR045063">
    <property type="entry name" value="Dynamin_N"/>
</dbReference>